<evidence type="ECO:0000313" key="2">
    <source>
        <dbReference type="EMBL" id="SPZ01798.1"/>
    </source>
</evidence>
<proteinExistence type="predicted"/>
<feature type="region of interest" description="Disordered" evidence="1">
    <location>
        <begin position="567"/>
        <end position="598"/>
    </location>
</feature>
<gene>
    <name evidence="2" type="ORF">NCTC11842_00593</name>
</gene>
<dbReference type="AlphaFoldDB" id="A0A2X2C3H5"/>
<reference evidence="2 3" key="1">
    <citation type="submission" date="2018-06" db="EMBL/GenBank/DDBJ databases">
        <authorList>
            <consortium name="Pathogen Informatics"/>
            <person name="Doyle S."/>
        </authorList>
    </citation>
    <scope>NUCLEOTIDE SEQUENCE [LARGE SCALE GENOMIC DNA]</scope>
    <source>
        <strain evidence="2 3">NCTC11842</strain>
    </source>
</reference>
<sequence length="598" mass="67040">MDSKGPQQLLRVPTPTQRSLTFCEASPAGLKRWLDQLPRAKLGEVARLLYQGMLEINQLIQSNDQRLRMLELLRPEVNRTCVMLERHVLDQPIVLDERSRKVANLCQALQNHMAAGYKLVVVDELNTPSRDRASLLPLALQRAMKGLYGPLIRAAQLYTPAADHLWLELHQLFQIALRLNLQGQRVRDDLLTRPDGQSLQEAYAVPLLFGAARCNQMRQRQIAQLVEYLDQWANLVQIKPADQPGVLFVVAPQIDAPPRYRTLLKEASLSGLLGLSTQVLVSQISDYLALPPEERSRARLPVQPDISTDLLQHLRAAWGQESDRAFQRTPGQGRLEICIGMSALHYHLSGRVAFAQTLNLPEPPKSKPDFAPAEKTSDVWSLAFDAEHNTTLDAHEEIHYDTPVDVKSEQIELDKTYPLFSLPIVNHSPGGYCVSWPGEVPDQLQAGEVLGLRGLNENSWGIAVIRWIRQVPGSGTQMGVELLAPTARPCGLQLLRKTEQHSQYLRGLLLPEIKAIDQSPSLVAPRLPFQEGSKIQINQKGVEQQGMLTRRQNATVSFSVFEYRLLEQARPTPETPRPGSQGPSSNTEDDFDSLWKSL</sequence>
<accession>A0A2X2C3H5</accession>
<dbReference type="EMBL" id="UAUF01000005">
    <property type="protein sequence ID" value="SPZ01798.1"/>
    <property type="molecule type" value="Genomic_DNA"/>
</dbReference>
<dbReference type="RefSeq" id="WP_146766026.1">
    <property type="nucleotide sequence ID" value="NZ_UAUF01000005.1"/>
</dbReference>
<name>A0A2X2C3H5_PSELU</name>
<organism evidence="2 3">
    <name type="scientific">Pseudomonas luteola</name>
    <dbReference type="NCBI Taxonomy" id="47886"/>
    <lineage>
        <taxon>Bacteria</taxon>
        <taxon>Pseudomonadati</taxon>
        <taxon>Pseudomonadota</taxon>
        <taxon>Gammaproteobacteria</taxon>
        <taxon>Pseudomonadales</taxon>
        <taxon>Pseudomonadaceae</taxon>
        <taxon>Pseudomonas</taxon>
    </lineage>
</organism>
<dbReference type="Proteomes" id="UP000250443">
    <property type="component" value="Unassembled WGS sequence"/>
</dbReference>
<protein>
    <submittedName>
        <fullName evidence="2">Molecular chaperone</fullName>
    </submittedName>
</protein>
<evidence type="ECO:0000313" key="3">
    <source>
        <dbReference type="Proteomes" id="UP000250443"/>
    </source>
</evidence>
<evidence type="ECO:0000256" key="1">
    <source>
        <dbReference type="SAM" id="MobiDB-lite"/>
    </source>
</evidence>